<evidence type="ECO:0000313" key="4">
    <source>
        <dbReference type="Proteomes" id="UP001332192"/>
    </source>
</evidence>
<protein>
    <recommendedName>
        <fullName evidence="5">MFS transporter</fullName>
    </recommendedName>
</protein>
<evidence type="ECO:0000313" key="3">
    <source>
        <dbReference type="EMBL" id="WRP17577.1"/>
    </source>
</evidence>
<dbReference type="RefSeq" id="WP_324716847.1">
    <property type="nucleotide sequence ID" value="NZ_CP141615.1"/>
</dbReference>
<dbReference type="Gene3D" id="1.20.1250.20">
    <property type="entry name" value="MFS general substrate transporter like domains"/>
    <property type="match status" value="1"/>
</dbReference>
<keyword evidence="2" id="KW-0812">Transmembrane</keyword>
<dbReference type="SUPFAM" id="SSF103473">
    <property type="entry name" value="MFS general substrate transporter"/>
    <property type="match status" value="1"/>
</dbReference>
<gene>
    <name evidence="3" type="ORF">U7230_00735</name>
</gene>
<feature type="transmembrane region" description="Helical" evidence="2">
    <location>
        <begin position="12"/>
        <end position="35"/>
    </location>
</feature>
<keyword evidence="2" id="KW-0472">Membrane</keyword>
<proteinExistence type="predicted"/>
<accession>A0ABZ1BXQ2</accession>
<feature type="transmembrane region" description="Helical" evidence="2">
    <location>
        <begin position="47"/>
        <end position="69"/>
    </location>
</feature>
<evidence type="ECO:0000256" key="2">
    <source>
        <dbReference type="SAM" id="Phobius"/>
    </source>
</evidence>
<keyword evidence="2" id="KW-1133">Transmembrane helix</keyword>
<feature type="transmembrane region" description="Helical" evidence="2">
    <location>
        <begin position="105"/>
        <end position="127"/>
    </location>
</feature>
<feature type="transmembrane region" description="Helical" evidence="2">
    <location>
        <begin position="396"/>
        <end position="414"/>
    </location>
</feature>
<feature type="transmembrane region" description="Helical" evidence="2">
    <location>
        <begin position="281"/>
        <end position="299"/>
    </location>
</feature>
<evidence type="ECO:0000256" key="1">
    <source>
        <dbReference type="SAM" id="MobiDB-lite"/>
    </source>
</evidence>
<dbReference type="EMBL" id="CP141615">
    <property type="protein sequence ID" value="WRP17577.1"/>
    <property type="molecule type" value="Genomic_DNA"/>
</dbReference>
<name>A0ABZ1BXQ2_9FIRM</name>
<dbReference type="Proteomes" id="UP001332192">
    <property type="component" value="Chromosome"/>
</dbReference>
<feature type="transmembrane region" description="Helical" evidence="2">
    <location>
        <begin position="311"/>
        <end position="329"/>
    </location>
</feature>
<feature type="transmembrane region" description="Helical" evidence="2">
    <location>
        <begin position="81"/>
        <end position="99"/>
    </location>
</feature>
<reference evidence="3 4" key="1">
    <citation type="journal article" date="2024" name="Front. Microbiol.">
        <title>Novel thermophilic genera Geochorda gen. nov. and Carboxydochorda gen. nov. from the deep terrestrial subsurface reveal the ecophysiological diversity in the class Limnochordia.</title>
        <authorList>
            <person name="Karnachuk O.V."/>
            <person name="Lukina A.P."/>
            <person name="Avakyan M.R."/>
            <person name="Kadnikov V.V."/>
            <person name="Begmatov S."/>
            <person name="Beletsky A.V."/>
            <person name="Vlasova K.G."/>
            <person name="Novikov A.A."/>
            <person name="Shcherbakova V.A."/>
            <person name="Mardanov A.V."/>
            <person name="Ravin N.V."/>
        </authorList>
    </citation>
    <scope>NUCLEOTIDE SEQUENCE [LARGE SCALE GENOMIC DNA]</scope>
    <source>
        <strain evidence="3 4">L945</strain>
    </source>
</reference>
<feature type="region of interest" description="Disordered" evidence="1">
    <location>
        <begin position="445"/>
        <end position="465"/>
    </location>
</feature>
<feature type="transmembrane region" description="Helical" evidence="2">
    <location>
        <begin position="246"/>
        <end position="269"/>
    </location>
</feature>
<sequence>MGLHANAPGRAGELAAVLGASLTRTFTELVIFGYVPLYLYASGERRITQLALVTALPALVRFVAANAWGALVDVTGRPERVLLVGIAGYWLASVGLLQVSTGLQAMVVVSLTAALFAALSPAGKALVSLAGETAGRAVPGAAATSRDGRPAAYRPLAWWLQLESWGWLLGSAAVAARGRLGLSPQGLLLVVAGAVTVQGVWAGLALRGLPGRRKACAARSWIAMFHGRLAGMVADWRRLYGRGTMALLFAVFGLSALAAEASFTVFGFYFTGVLGGSESGYGVTVAASTGLGLLVYAVMGRPGVRLAPGPLMVAGAVLYGVTYAVMAAAPGALTAAIAFGLPVYALLRIGATWSAGALTRADERGGGMGGLDGAEALATALGALAAGLVADGWGFRAVYWAAAGVAALLAGLAWQLKRRLEERCTAALPGQTAVPRVAPALDANRLRPDEITPAGNTAEPGGCGP</sequence>
<feature type="transmembrane region" description="Helical" evidence="2">
    <location>
        <begin position="187"/>
        <end position="206"/>
    </location>
</feature>
<evidence type="ECO:0008006" key="5">
    <source>
        <dbReference type="Google" id="ProtNLM"/>
    </source>
</evidence>
<dbReference type="InterPro" id="IPR036259">
    <property type="entry name" value="MFS_trans_sf"/>
</dbReference>
<keyword evidence="4" id="KW-1185">Reference proteome</keyword>
<organism evidence="3 4">
    <name type="scientific">Carboxydichorda subterranea</name>
    <dbReference type="NCBI Taxonomy" id="3109565"/>
    <lineage>
        <taxon>Bacteria</taxon>
        <taxon>Bacillati</taxon>
        <taxon>Bacillota</taxon>
        <taxon>Limnochordia</taxon>
        <taxon>Limnochordales</taxon>
        <taxon>Geochordaceae</taxon>
        <taxon>Carboxydichorda</taxon>
    </lineage>
</organism>